<dbReference type="Gene3D" id="3.10.450.40">
    <property type="match status" value="1"/>
</dbReference>
<evidence type="ECO:0000259" key="1">
    <source>
        <dbReference type="Pfam" id="PF04965"/>
    </source>
</evidence>
<dbReference type="SUPFAM" id="SSF160719">
    <property type="entry name" value="gpW/gp25-like"/>
    <property type="match status" value="1"/>
</dbReference>
<dbReference type="InterPro" id="IPR007048">
    <property type="entry name" value="IraD/Gp25-like"/>
</dbReference>
<name>A0A1C3HH17_SERMA</name>
<reference evidence="2" key="1">
    <citation type="submission" date="2016-05" db="EMBL/GenBank/DDBJ databases">
        <authorList>
            <person name="Cock P.J.A."/>
            <person name="Cock P.J.A."/>
        </authorList>
    </citation>
    <scope>NUCLEOTIDE SEQUENCE</scope>
    <source>
        <strain evidence="2">PWN146_assembly</strain>
    </source>
</reference>
<gene>
    <name evidence="2" type="ORF">PWN146_03049</name>
</gene>
<sequence>MHGVNAGNGKRLSGTEHLRQSVIDILTTPIGSRVLRRDYGSELVDLVDNPQDESNRVRIIAATAGALARWEPRIRVSSVQVAFVTHGHFDLTIVGTDIESSQPITLTEISINGDEFSNN</sequence>
<dbReference type="EMBL" id="LT575490">
    <property type="protein sequence ID" value="SAY44341.1"/>
    <property type="molecule type" value="Genomic_DNA"/>
</dbReference>
<accession>A0A1C3HH17</accession>
<dbReference type="AlphaFoldDB" id="A0A1C3HH17"/>
<protein>
    <submittedName>
        <fullName evidence="2">Gene 25-like lysozyme</fullName>
    </submittedName>
</protein>
<proteinExistence type="predicted"/>
<organism evidence="2">
    <name type="scientific">Serratia marcescens</name>
    <dbReference type="NCBI Taxonomy" id="615"/>
    <lineage>
        <taxon>Bacteria</taxon>
        <taxon>Pseudomonadati</taxon>
        <taxon>Pseudomonadota</taxon>
        <taxon>Gammaproteobacteria</taxon>
        <taxon>Enterobacterales</taxon>
        <taxon>Yersiniaceae</taxon>
        <taxon>Serratia</taxon>
    </lineage>
</organism>
<dbReference type="RefSeq" id="WP_033638731.1">
    <property type="nucleotide sequence ID" value="NZ_FCLM01000001.1"/>
</dbReference>
<dbReference type="Pfam" id="PF04965">
    <property type="entry name" value="GPW_gp25"/>
    <property type="match status" value="1"/>
</dbReference>
<feature type="domain" description="IraD/Gp25-like" evidence="1">
    <location>
        <begin position="13"/>
        <end position="82"/>
    </location>
</feature>
<evidence type="ECO:0000313" key="2">
    <source>
        <dbReference type="EMBL" id="SAY44341.1"/>
    </source>
</evidence>
<dbReference type="GeneID" id="61765561"/>